<dbReference type="Pfam" id="PF02582">
    <property type="entry name" value="DUF155"/>
    <property type="match status" value="1"/>
</dbReference>
<protein>
    <recommendedName>
        <fullName evidence="2">DUF155 domain-containing protein</fullName>
    </recommendedName>
</protein>
<dbReference type="PANTHER" id="PTHR16255:SF1">
    <property type="entry name" value="REQUIRED FOR MEIOTIC NUCLEAR DIVISION PROTEIN 1 HOMOLOG"/>
    <property type="match status" value="1"/>
</dbReference>
<evidence type="ECO:0000259" key="2">
    <source>
        <dbReference type="Pfam" id="PF02582"/>
    </source>
</evidence>
<gene>
    <name evidence="3" type="ORF">KXQ929_LOCUS1265</name>
</gene>
<dbReference type="InterPro" id="IPR003734">
    <property type="entry name" value="DUF155"/>
</dbReference>
<evidence type="ECO:0000313" key="3">
    <source>
        <dbReference type="EMBL" id="CAF3523041.1"/>
    </source>
</evidence>
<proteinExistence type="inferred from homology"/>
<dbReference type="InterPro" id="IPR051624">
    <property type="entry name" value="RMD1/Sad1-interacting"/>
</dbReference>
<evidence type="ECO:0000313" key="4">
    <source>
        <dbReference type="Proteomes" id="UP000663868"/>
    </source>
</evidence>
<dbReference type="PANTHER" id="PTHR16255">
    <property type="entry name" value="REQUIRED FOR MEIOTIC NUCLEAR DIVISION PROTEIN 1 HOMOLOG"/>
    <property type="match status" value="1"/>
</dbReference>
<comment type="similarity">
    <text evidence="1">Belongs to the RMD1/sif2 family.</text>
</comment>
<dbReference type="GO" id="GO:0005739">
    <property type="term" value="C:mitochondrion"/>
    <property type="evidence" value="ECO:0007669"/>
    <property type="project" value="UniProtKB-ARBA"/>
</dbReference>
<sequence>MFSRIIHSLDKTIKCFRYVSQTLPNPIQSRLSSVARPLKCSPKEPILLAGDVTSSMKLSVLKRVPRKKPKWKATNILNQREEQYFNVCALATADWYDLDRLKQRLITLSNSFQLIPISDTINDVLCLQIRTESTTKSEAFIFDDGAVVFWNVQQDYKKMILDQVNFKKMSENQYPKDLIDNEKEIMNFTEVNTTSSLSNDIIKLNHQNETEHLLDKYTFSNALALSVKLGIWEAVLDDEVEYVADLANRLKQGKHIKIKHGSMQRKSGELYSLKHAVHLSHDFLDTPDFYWSNSRLENLYKKVFNYFTIAKRTKVLNERLNFSLELISVIEASLNEKKHVRLEWIIIILICAEVFFNVIDHLDFFSPNFTPKHQKFSDNRV</sequence>
<name>A0A818IBX7_9BILA</name>
<dbReference type="Proteomes" id="UP000663868">
    <property type="component" value="Unassembled WGS sequence"/>
</dbReference>
<dbReference type="GO" id="GO:0070131">
    <property type="term" value="P:positive regulation of mitochondrial translation"/>
    <property type="evidence" value="ECO:0007669"/>
    <property type="project" value="TreeGrafter"/>
</dbReference>
<organism evidence="3 4">
    <name type="scientific">Adineta steineri</name>
    <dbReference type="NCBI Taxonomy" id="433720"/>
    <lineage>
        <taxon>Eukaryota</taxon>
        <taxon>Metazoa</taxon>
        <taxon>Spiralia</taxon>
        <taxon>Gnathifera</taxon>
        <taxon>Rotifera</taxon>
        <taxon>Eurotatoria</taxon>
        <taxon>Bdelloidea</taxon>
        <taxon>Adinetida</taxon>
        <taxon>Adinetidae</taxon>
        <taxon>Adineta</taxon>
    </lineage>
</organism>
<reference evidence="3" key="1">
    <citation type="submission" date="2021-02" db="EMBL/GenBank/DDBJ databases">
        <authorList>
            <person name="Nowell W R."/>
        </authorList>
    </citation>
    <scope>NUCLEOTIDE SEQUENCE</scope>
</reference>
<feature type="domain" description="DUF155" evidence="2">
    <location>
        <begin position="140"/>
        <end position="317"/>
    </location>
</feature>
<evidence type="ECO:0000256" key="1">
    <source>
        <dbReference type="ARBA" id="ARBA00008306"/>
    </source>
</evidence>
<comment type="caution">
    <text evidence="3">The sequence shown here is derived from an EMBL/GenBank/DDBJ whole genome shotgun (WGS) entry which is preliminary data.</text>
</comment>
<dbReference type="EMBL" id="CAJOBB010000034">
    <property type="protein sequence ID" value="CAF3523041.1"/>
    <property type="molecule type" value="Genomic_DNA"/>
</dbReference>
<accession>A0A818IBX7</accession>
<dbReference type="AlphaFoldDB" id="A0A818IBX7"/>